<dbReference type="PANTHER" id="PTHR13318">
    <property type="entry name" value="PARTNER OF PAIRED, ISOFORM B-RELATED"/>
    <property type="match status" value="1"/>
</dbReference>
<dbReference type="Pfam" id="PF24758">
    <property type="entry name" value="LRR_At5g56370"/>
    <property type="match status" value="1"/>
</dbReference>
<dbReference type="EMBL" id="UFQT01000115">
    <property type="protein sequence ID" value="SSX20291.1"/>
    <property type="molecule type" value="Genomic_DNA"/>
</dbReference>
<evidence type="ECO:0000256" key="2">
    <source>
        <dbReference type="SAM" id="MobiDB-lite"/>
    </source>
</evidence>
<organism evidence="4">
    <name type="scientific">Culicoides sonorensis</name>
    <name type="common">Biting midge</name>
    <dbReference type="NCBI Taxonomy" id="179676"/>
    <lineage>
        <taxon>Eukaryota</taxon>
        <taxon>Metazoa</taxon>
        <taxon>Ecdysozoa</taxon>
        <taxon>Arthropoda</taxon>
        <taxon>Hexapoda</taxon>
        <taxon>Insecta</taxon>
        <taxon>Pterygota</taxon>
        <taxon>Neoptera</taxon>
        <taxon>Endopterygota</taxon>
        <taxon>Diptera</taxon>
        <taxon>Nematocera</taxon>
        <taxon>Chironomoidea</taxon>
        <taxon>Ceratopogonidae</taxon>
        <taxon>Ceratopogoninae</taxon>
        <taxon>Culicoides</taxon>
        <taxon>Monoculicoides</taxon>
    </lineage>
</organism>
<dbReference type="InterPro" id="IPR055411">
    <property type="entry name" value="LRR_FXL15/At3g58940/PEG3-like"/>
</dbReference>
<dbReference type="VEuPathDB" id="VectorBase:CSON000981"/>
<evidence type="ECO:0000259" key="3">
    <source>
        <dbReference type="PROSITE" id="PS50181"/>
    </source>
</evidence>
<accession>A0A336LTK7</accession>
<keyword evidence="1" id="KW-0833">Ubl conjugation pathway</keyword>
<sequence>MLSIESTESETDKTSESSDAESTNTAIEIEQYAAEVIDCSSQFGLDTSISYTSHNILGKPSKFPSYGDFPETFAFRTYGNWWNNKNLSSYTEEFMQQNYPIIRADDFIVLQFEECIFPKEIRIYETYNPGAVIRIWCYSIIGTWCLLYEAQSDWLTEKKVPCANVCCVSINDVKLPTRVIKIEFNHSKLEYFTEIDAVVLAGKKYNMHESQYKNLLKRKQQTYKGPILKRLEMELVRFQPRNDQDRAIQEFFRHDFGRFVQEAGLDSSEPVDNVMVQPKAISLNSLPYEVLFKICSLLDLRSLFRVAQVDRTLFDVATDPLLYTEVSLKPYWYVVNSSVLSSLTKRGRLMRKLDLSWCGLFNYLTGNDLKGFIKIHGQNLTHLRLNSCKFLNKQCLDVIGSMCKNLKELMLRNYVNNGHDFSSLSQLKELERLDLFRSCIETESMCQILVSNPHLKHLNLGLSSLLINMDEVAVQISISNKQIISLDFWKSQSLTNLGLRALAECHNLEEVDFGWCLRDDIPPTESLLAFFKGCPKLKKLFLSAVRALSDRDLENIATFCPNLQQLDLMGIFGISTDSVEDLLSKCSNLKLLDLSFCNQIDQIRIDLWPDIFGVNIKRALRPYDPFPF</sequence>
<reference evidence="4" key="1">
    <citation type="submission" date="2018-07" db="EMBL/GenBank/DDBJ databases">
        <authorList>
            <person name="Quirk P.G."/>
            <person name="Krulwich T.A."/>
        </authorList>
    </citation>
    <scope>NUCLEOTIDE SEQUENCE</scope>
</reference>
<feature type="region of interest" description="Disordered" evidence="2">
    <location>
        <begin position="1"/>
        <end position="24"/>
    </location>
</feature>
<dbReference type="SUPFAM" id="SSF81383">
    <property type="entry name" value="F-box domain"/>
    <property type="match status" value="1"/>
</dbReference>
<dbReference type="Gene3D" id="1.20.1280.50">
    <property type="match status" value="1"/>
</dbReference>
<name>A0A336LTK7_CULSO</name>
<dbReference type="InterPro" id="IPR001810">
    <property type="entry name" value="F-box_dom"/>
</dbReference>
<dbReference type="GO" id="GO:0031146">
    <property type="term" value="P:SCF-dependent proteasomal ubiquitin-dependent protein catabolic process"/>
    <property type="evidence" value="ECO:0007669"/>
    <property type="project" value="TreeGrafter"/>
</dbReference>
<dbReference type="PROSITE" id="PS50181">
    <property type="entry name" value="FBOX"/>
    <property type="match status" value="1"/>
</dbReference>
<feature type="domain" description="F-box" evidence="3">
    <location>
        <begin position="280"/>
        <end position="326"/>
    </location>
</feature>
<dbReference type="AlphaFoldDB" id="A0A336LTK7"/>
<dbReference type="GO" id="GO:0019005">
    <property type="term" value="C:SCF ubiquitin ligase complex"/>
    <property type="evidence" value="ECO:0007669"/>
    <property type="project" value="TreeGrafter"/>
</dbReference>
<evidence type="ECO:0000256" key="1">
    <source>
        <dbReference type="ARBA" id="ARBA00022786"/>
    </source>
</evidence>
<dbReference type="InterPro" id="IPR032675">
    <property type="entry name" value="LRR_dom_sf"/>
</dbReference>
<gene>
    <name evidence="4" type="primary">CSON000981</name>
</gene>
<dbReference type="InterPro" id="IPR006553">
    <property type="entry name" value="Leu-rich_rpt_Cys-con_subtyp"/>
</dbReference>
<dbReference type="InterPro" id="IPR036047">
    <property type="entry name" value="F-box-like_dom_sf"/>
</dbReference>
<dbReference type="SUPFAM" id="SSF52047">
    <property type="entry name" value="RNI-like"/>
    <property type="match status" value="1"/>
</dbReference>
<dbReference type="Pfam" id="PF12937">
    <property type="entry name" value="F-box-like"/>
    <property type="match status" value="1"/>
</dbReference>
<dbReference type="OMA" id="GWCMREA"/>
<dbReference type="SMART" id="SM00367">
    <property type="entry name" value="LRR_CC"/>
    <property type="match status" value="3"/>
</dbReference>
<dbReference type="Gene3D" id="3.80.10.10">
    <property type="entry name" value="Ribonuclease Inhibitor"/>
    <property type="match status" value="1"/>
</dbReference>
<protein>
    <submittedName>
        <fullName evidence="4">CSON000981 protein</fullName>
    </submittedName>
</protein>
<dbReference type="PANTHER" id="PTHR13318:SF152">
    <property type="entry name" value="F-BOX_LRR-REPEAT PROTEIN 4"/>
    <property type="match status" value="1"/>
</dbReference>
<evidence type="ECO:0000313" key="4">
    <source>
        <dbReference type="EMBL" id="SSX20291.1"/>
    </source>
</evidence>
<proteinExistence type="predicted"/>